<dbReference type="InterPro" id="IPR010865">
    <property type="entry name" value="DUF1499"/>
</dbReference>
<reference evidence="3" key="1">
    <citation type="submission" date="2014-11" db="EMBL/GenBank/DDBJ databases">
        <authorList>
            <person name="Otto D Thomas"/>
            <person name="Naeem Raeece"/>
        </authorList>
    </citation>
    <scope>NUCLEOTIDE SEQUENCE</scope>
</reference>
<evidence type="ECO:0000313" key="3">
    <source>
        <dbReference type="EMBL" id="CEM36129.1"/>
    </source>
</evidence>
<feature type="region of interest" description="Disordered" evidence="1">
    <location>
        <begin position="256"/>
        <end position="330"/>
    </location>
</feature>
<evidence type="ECO:0000256" key="2">
    <source>
        <dbReference type="SAM" id="SignalP"/>
    </source>
</evidence>
<gene>
    <name evidence="3" type="ORF">Cvel_5395</name>
</gene>
<feature type="signal peptide" evidence="2">
    <location>
        <begin position="1"/>
        <end position="22"/>
    </location>
</feature>
<accession>A0A0G4GYE0</accession>
<name>A0A0G4GYE0_9ALVE</name>
<evidence type="ECO:0000256" key="1">
    <source>
        <dbReference type="SAM" id="MobiDB-lite"/>
    </source>
</evidence>
<sequence>MGLSVCSLSVPLLLIGVQCVQRAFTPSAFWAPNFSRRQIPRSVHKTRLDAESRRQLAVSSLLGPLSAVSIWRASTASADAAEKEGTRMSRQKEPKNLGPRRDGSLAPCPETPNCYCSSMPEKDVHYYPPWRFTVSLDDAIKDVHEAVNAYPQAGQQGVDEGGWTIITDTPQYIYVQYVSGENGFIDDLELLVIPAGEDLVGGEVRVRSSSRVGVWDLGVNSKRLNWYANRLGKLKGWTASTVDPQSPDEFMQKMKREQREIGDQEQVRKRQEAASNQAKTARRLEQASVAQQPNPNVPLEAPSGPIGPSGQMASSSTPLPASGELSDEEEDARLDELFRQKGAELTMPRPLAIGIRNGKFIVDRFAPIPGEEDPGDYFLPASERRTQEEWDGKAAGEMSREFQPRALTMEDIKGQAQANKFLRLNPESMKSLKKAASGKTDVILDEATKRAKSQNALKILRGER</sequence>
<dbReference type="VEuPathDB" id="CryptoDB:Cvel_5395"/>
<dbReference type="EMBL" id="CDMZ01001680">
    <property type="protein sequence ID" value="CEM36129.1"/>
    <property type="molecule type" value="Genomic_DNA"/>
</dbReference>
<proteinExistence type="predicted"/>
<dbReference type="PANTHER" id="PTHR34801">
    <property type="entry name" value="EXPRESSED PROTEIN"/>
    <property type="match status" value="1"/>
</dbReference>
<feature type="region of interest" description="Disordered" evidence="1">
    <location>
        <begin position="79"/>
        <end position="105"/>
    </location>
</feature>
<feature type="compositionally biased region" description="Basic and acidic residues" evidence="1">
    <location>
        <begin position="80"/>
        <end position="103"/>
    </location>
</feature>
<feature type="compositionally biased region" description="Basic and acidic residues" evidence="1">
    <location>
        <begin position="256"/>
        <end position="272"/>
    </location>
</feature>
<keyword evidence="2" id="KW-0732">Signal</keyword>
<organism evidence="3">
    <name type="scientific">Chromera velia CCMP2878</name>
    <dbReference type="NCBI Taxonomy" id="1169474"/>
    <lineage>
        <taxon>Eukaryota</taxon>
        <taxon>Sar</taxon>
        <taxon>Alveolata</taxon>
        <taxon>Colpodellida</taxon>
        <taxon>Chromeraceae</taxon>
        <taxon>Chromera</taxon>
    </lineage>
</organism>
<protein>
    <submittedName>
        <fullName evidence="3">Uncharacterized protein</fullName>
    </submittedName>
</protein>
<dbReference type="Pfam" id="PF07386">
    <property type="entry name" value="DUF1499"/>
    <property type="match status" value="1"/>
</dbReference>
<dbReference type="AlphaFoldDB" id="A0A0G4GYE0"/>
<dbReference type="PANTHER" id="PTHR34801:SF6">
    <property type="entry name" value="SLL1620 PROTEIN"/>
    <property type="match status" value="1"/>
</dbReference>
<feature type="chain" id="PRO_5005191178" evidence="2">
    <location>
        <begin position="23"/>
        <end position="464"/>
    </location>
</feature>